<proteinExistence type="predicted"/>
<evidence type="ECO:0000313" key="2">
    <source>
        <dbReference type="Proteomes" id="UP000265520"/>
    </source>
</evidence>
<dbReference type="Proteomes" id="UP000265520">
    <property type="component" value="Unassembled WGS sequence"/>
</dbReference>
<dbReference type="AlphaFoldDB" id="A0A392W1R9"/>
<name>A0A392W1R9_9FABA</name>
<protein>
    <submittedName>
        <fullName evidence="1">Uncharacterized protein</fullName>
    </submittedName>
</protein>
<feature type="non-terminal residue" evidence="1">
    <location>
        <position position="59"/>
    </location>
</feature>
<organism evidence="1 2">
    <name type="scientific">Trifolium medium</name>
    <dbReference type="NCBI Taxonomy" id="97028"/>
    <lineage>
        <taxon>Eukaryota</taxon>
        <taxon>Viridiplantae</taxon>
        <taxon>Streptophyta</taxon>
        <taxon>Embryophyta</taxon>
        <taxon>Tracheophyta</taxon>
        <taxon>Spermatophyta</taxon>
        <taxon>Magnoliopsida</taxon>
        <taxon>eudicotyledons</taxon>
        <taxon>Gunneridae</taxon>
        <taxon>Pentapetalae</taxon>
        <taxon>rosids</taxon>
        <taxon>fabids</taxon>
        <taxon>Fabales</taxon>
        <taxon>Fabaceae</taxon>
        <taxon>Papilionoideae</taxon>
        <taxon>50 kb inversion clade</taxon>
        <taxon>NPAAA clade</taxon>
        <taxon>Hologalegina</taxon>
        <taxon>IRL clade</taxon>
        <taxon>Trifolieae</taxon>
        <taxon>Trifolium</taxon>
    </lineage>
</organism>
<dbReference type="EMBL" id="LXQA011305869">
    <property type="protein sequence ID" value="MCI92620.1"/>
    <property type="molecule type" value="Genomic_DNA"/>
</dbReference>
<keyword evidence="2" id="KW-1185">Reference proteome</keyword>
<comment type="caution">
    <text evidence="1">The sequence shown here is derived from an EMBL/GenBank/DDBJ whole genome shotgun (WGS) entry which is preliminary data.</text>
</comment>
<sequence>MAHAADEHEAAKGLVIRAELVEEIGVLARDILEGAKNNFDNVVAQLKIVNAGVELTTEG</sequence>
<reference evidence="1 2" key="1">
    <citation type="journal article" date="2018" name="Front. Plant Sci.">
        <title>Red Clover (Trifolium pratense) and Zigzag Clover (T. medium) - A Picture of Genomic Similarities and Differences.</title>
        <authorList>
            <person name="Dluhosova J."/>
            <person name="Istvanek J."/>
            <person name="Nedelnik J."/>
            <person name="Repkova J."/>
        </authorList>
    </citation>
    <scope>NUCLEOTIDE SEQUENCE [LARGE SCALE GENOMIC DNA]</scope>
    <source>
        <strain evidence="2">cv. 10/8</strain>
        <tissue evidence="1">Leaf</tissue>
    </source>
</reference>
<accession>A0A392W1R9</accession>
<evidence type="ECO:0000313" key="1">
    <source>
        <dbReference type="EMBL" id="MCI92620.1"/>
    </source>
</evidence>